<accession>A0A9J6E950</accession>
<keyword evidence="2" id="KW-1185">Reference proteome</keyword>
<evidence type="ECO:0000313" key="2">
    <source>
        <dbReference type="Proteomes" id="UP000821866"/>
    </source>
</evidence>
<reference evidence="1" key="2">
    <citation type="submission" date="2021-09" db="EMBL/GenBank/DDBJ databases">
        <authorList>
            <person name="Jia N."/>
            <person name="Wang J."/>
            <person name="Shi W."/>
            <person name="Du L."/>
            <person name="Sun Y."/>
            <person name="Zhan W."/>
            <person name="Jiang J."/>
            <person name="Wang Q."/>
            <person name="Zhang B."/>
            <person name="Ji P."/>
            <person name="Sakyi L.B."/>
            <person name="Cui X."/>
            <person name="Yuan T."/>
            <person name="Jiang B."/>
            <person name="Yang W."/>
            <person name="Lam T.T.-Y."/>
            <person name="Chang Q."/>
            <person name="Ding S."/>
            <person name="Wang X."/>
            <person name="Zhu J."/>
            <person name="Ruan X."/>
            <person name="Zhao L."/>
            <person name="Wei J."/>
            <person name="Que T."/>
            <person name="Du C."/>
            <person name="Cheng J."/>
            <person name="Dai P."/>
            <person name="Han X."/>
            <person name="Huang E."/>
            <person name="Gao Y."/>
            <person name="Liu J."/>
            <person name="Shao H."/>
            <person name="Ye R."/>
            <person name="Li L."/>
            <person name="Wei W."/>
            <person name="Wang X."/>
            <person name="Wang C."/>
            <person name="Huo Q."/>
            <person name="Li W."/>
            <person name="Guo W."/>
            <person name="Chen H."/>
            <person name="Chen S."/>
            <person name="Zhou L."/>
            <person name="Zhou L."/>
            <person name="Ni X."/>
            <person name="Tian J."/>
            <person name="Zhou Y."/>
            <person name="Sheng Y."/>
            <person name="Liu T."/>
            <person name="Pan Y."/>
            <person name="Xia L."/>
            <person name="Li J."/>
            <person name="Zhao F."/>
            <person name="Cao W."/>
        </authorList>
    </citation>
    <scope>NUCLEOTIDE SEQUENCE</scope>
    <source>
        <strain evidence="1">Rmic-2018</strain>
        <tissue evidence="1">Larvae</tissue>
    </source>
</reference>
<reference evidence="1" key="1">
    <citation type="journal article" date="2020" name="Cell">
        <title>Large-Scale Comparative Analyses of Tick Genomes Elucidate Their Genetic Diversity and Vector Capacities.</title>
        <authorList>
            <consortium name="Tick Genome and Microbiome Consortium (TIGMIC)"/>
            <person name="Jia N."/>
            <person name="Wang J."/>
            <person name="Shi W."/>
            <person name="Du L."/>
            <person name="Sun Y."/>
            <person name="Zhan W."/>
            <person name="Jiang J.F."/>
            <person name="Wang Q."/>
            <person name="Zhang B."/>
            <person name="Ji P."/>
            <person name="Bell-Sakyi L."/>
            <person name="Cui X.M."/>
            <person name="Yuan T.T."/>
            <person name="Jiang B.G."/>
            <person name="Yang W.F."/>
            <person name="Lam T.T."/>
            <person name="Chang Q.C."/>
            <person name="Ding S.J."/>
            <person name="Wang X.J."/>
            <person name="Zhu J.G."/>
            <person name="Ruan X.D."/>
            <person name="Zhao L."/>
            <person name="Wei J.T."/>
            <person name="Ye R.Z."/>
            <person name="Que T.C."/>
            <person name="Du C.H."/>
            <person name="Zhou Y.H."/>
            <person name="Cheng J.X."/>
            <person name="Dai P.F."/>
            <person name="Guo W.B."/>
            <person name="Han X.H."/>
            <person name="Huang E.J."/>
            <person name="Li L.F."/>
            <person name="Wei W."/>
            <person name="Gao Y.C."/>
            <person name="Liu J.Z."/>
            <person name="Shao H.Z."/>
            <person name="Wang X."/>
            <person name="Wang C.C."/>
            <person name="Yang T.C."/>
            <person name="Huo Q.B."/>
            <person name="Li W."/>
            <person name="Chen H.Y."/>
            <person name="Chen S.E."/>
            <person name="Zhou L.G."/>
            <person name="Ni X.B."/>
            <person name="Tian J.H."/>
            <person name="Sheng Y."/>
            <person name="Liu T."/>
            <person name="Pan Y.S."/>
            <person name="Xia L.Y."/>
            <person name="Li J."/>
            <person name="Zhao F."/>
            <person name="Cao W.C."/>
        </authorList>
    </citation>
    <scope>NUCLEOTIDE SEQUENCE</scope>
    <source>
        <strain evidence="1">Rmic-2018</strain>
    </source>
</reference>
<proteinExistence type="predicted"/>
<evidence type="ECO:0000313" key="1">
    <source>
        <dbReference type="EMBL" id="KAH8030812.1"/>
    </source>
</evidence>
<dbReference type="EMBL" id="JABSTU010000005">
    <property type="protein sequence ID" value="KAH8030812.1"/>
    <property type="molecule type" value="Genomic_DNA"/>
</dbReference>
<protein>
    <submittedName>
        <fullName evidence="1">Uncharacterized protein</fullName>
    </submittedName>
</protein>
<name>A0A9J6E950_RHIMP</name>
<gene>
    <name evidence="1" type="ORF">HPB51_011856</name>
</gene>
<organism evidence="1 2">
    <name type="scientific">Rhipicephalus microplus</name>
    <name type="common">Cattle tick</name>
    <name type="synonym">Boophilus microplus</name>
    <dbReference type="NCBI Taxonomy" id="6941"/>
    <lineage>
        <taxon>Eukaryota</taxon>
        <taxon>Metazoa</taxon>
        <taxon>Ecdysozoa</taxon>
        <taxon>Arthropoda</taxon>
        <taxon>Chelicerata</taxon>
        <taxon>Arachnida</taxon>
        <taxon>Acari</taxon>
        <taxon>Parasitiformes</taxon>
        <taxon>Ixodida</taxon>
        <taxon>Ixodoidea</taxon>
        <taxon>Ixodidae</taxon>
        <taxon>Rhipicephalinae</taxon>
        <taxon>Rhipicephalus</taxon>
        <taxon>Boophilus</taxon>
    </lineage>
</organism>
<sequence>MLALGVHTGSSASCAVSSASEDRGAALQSESAELERLNGSVRIPPFVCRLRFNSARLIDGLTVLLSAAVEQWLWRSAANPEVGSLIPAATVAFGWRRYHRDLLKGSRIRVVFPAESRSNVALYCPAAVVYCLRVKASAVDRSRRAFRLDYHGLVIGEVHAERFLQTRCVELAAAGAAKSLLWVWERRMSVRNCEGNRRLTCGPHHDMPWEAVNAISAEAGMNAEPKGLTSTAAASALKGSPPRFSQRPS</sequence>
<dbReference type="AlphaFoldDB" id="A0A9J6E950"/>
<dbReference type="Proteomes" id="UP000821866">
    <property type="component" value="Chromosome 3"/>
</dbReference>
<comment type="caution">
    <text evidence="1">The sequence shown here is derived from an EMBL/GenBank/DDBJ whole genome shotgun (WGS) entry which is preliminary data.</text>
</comment>